<proteinExistence type="inferred from homology"/>
<comment type="cofactor">
    <cofactor evidence="1">
        <name>Mg(2+)</name>
        <dbReference type="ChEBI" id="CHEBI:18420"/>
    </cofactor>
</comment>
<gene>
    <name evidence="4" type="ORF">RHODO2019_03675</name>
</gene>
<dbReference type="SUPFAM" id="SSF111331">
    <property type="entry name" value="NAD kinase/diacylglycerol kinase-like"/>
    <property type="match status" value="1"/>
</dbReference>
<evidence type="ECO:0000259" key="3">
    <source>
        <dbReference type="PROSITE" id="PS50146"/>
    </source>
</evidence>
<keyword evidence="5" id="KW-1185">Reference proteome</keyword>
<dbReference type="SMART" id="SM00046">
    <property type="entry name" value="DAGKc"/>
    <property type="match status" value="1"/>
</dbReference>
<dbReference type="Gene3D" id="2.60.200.40">
    <property type="match status" value="1"/>
</dbReference>
<reference evidence="4" key="1">
    <citation type="submission" date="2022-10" db="EMBL/GenBank/DDBJ databases">
        <title>Rhodococcus sp.75.</title>
        <authorList>
            <person name="Sun M."/>
        </authorList>
    </citation>
    <scope>NUCLEOTIDE SEQUENCE</scope>
    <source>
        <strain evidence="4">75</strain>
    </source>
</reference>
<feature type="domain" description="DAGKc" evidence="3">
    <location>
        <begin position="1"/>
        <end position="137"/>
    </location>
</feature>
<organism evidence="4 5">
    <name type="scientific">Rhodococcus antarcticus</name>
    <dbReference type="NCBI Taxonomy" id="2987751"/>
    <lineage>
        <taxon>Bacteria</taxon>
        <taxon>Bacillati</taxon>
        <taxon>Actinomycetota</taxon>
        <taxon>Actinomycetes</taxon>
        <taxon>Mycobacteriales</taxon>
        <taxon>Nocardiaceae</taxon>
        <taxon>Rhodococcus</taxon>
    </lineage>
</organism>
<dbReference type="PROSITE" id="PS50146">
    <property type="entry name" value="DAGK"/>
    <property type="match status" value="1"/>
</dbReference>
<keyword evidence="4" id="KW-0418">Kinase</keyword>
<protein>
    <submittedName>
        <fullName evidence="4">Diacylglycerol kinase family protein</fullName>
    </submittedName>
</protein>
<evidence type="ECO:0000313" key="4">
    <source>
        <dbReference type="EMBL" id="UZJ25573.1"/>
    </source>
</evidence>
<keyword evidence="4" id="KW-0808">Transferase</keyword>
<dbReference type="InterPro" id="IPR017438">
    <property type="entry name" value="ATP-NAD_kinase_N"/>
</dbReference>
<dbReference type="Pfam" id="PF00781">
    <property type="entry name" value="DAGK_cat"/>
    <property type="match status" value="1"/>
</dbReference>
<dbReference type="PANTHER" id="PTHR12358">
    <property type="entry name" value="SPHINGOSINE KINASE"/>
    <property type="match status" value="1"/>
</dbReference>
<sequence length="318" mass="33593">MRALLVVNPNATSTTGAARDVIAAALGNQLDLRVVHTDHRGHAAELARSAAGDGVALVVVHGGDGTVNEVVNGLLGEAAPGTVPAEDTPAIAVVPGGSANVFARSLGLSPDPLEATQQLLEAIAAHSVRKVGLGGADERWFLFNAGLGWDADVVHAVEQRRSKGKEATPGRYFRAAVRHFLRSARHPARLTVEVPGHAPVTGVHMAFLSGSDPWTYFGDREVHTNPTTTPDAGLGLFGVTSLGPLTIGRVVPQMLGRDSPPRARRLLRMDDVAEVRVHCAEPTGLQLDGEYLGLRSEVHFYRVPLALGVLVPPALNRR</sequence>
<dbReference type="EMBL" id="CP110615">
    <property type="protein sequence ID" value="UZJ25573.1"/>
    <property type="molecule type" value="Genomic_DNA"/>
</dbReference>
<name>A0ABY6P2X3_9NOCA</name>
<dbReference type="InterPro" id="IPR016064">
    <property type="entry name" value="NAD/diacylglycerol_kinase_sf"/>
</dbReference>
<dbReference type="Proteomes" id="UP001164965">
    <property type="component" value="Chromosome"/>
</dbReference>
<dbReference type="InterPro" id="IPR001206">
    <property type="entry name" value="Diacylglycerol_kinase_cat_dom"/>
</dbReference>
<dbReference type="Gene3D" id="3.40.50.10330">
    <property type="entry name" value="Probable inorganic polyphosphate/atp-NAD kinase, domain 1"/>
    <property type="match status" value="1"/>
</dbReference>
<accession>A0ABY6P2X3</accession>
<dbReference type="RefSeq" id="WP_265383677.1">
    <property type="nucleotide sequence ID" value="NZ_CP110615.1"/>
</dbReference>
<evidence type="ECO:0000313" key="5">
    <source>
        <dbReference type="Proteomes" id="UP001164965"/>
    </source>
</evidence>
<comment type="similarity">
    <text evidence="2">Belongs to the diacylglycerol/lipid kinase family.</text>
</comment>
<evidence type="ECO:0000256" key="1">
    <source>
        <dbReference type="ARBA" id="ARBA00001946"/>
    </source>
</evidence>
<dbReference type="PANTHER" id="PTHR12358:SF106">
    <property type="entry name" value="LIPID KINASE YEGS"/>
    <property type="match status" value="1"/>
</dbReference>
<dbReference type="InterPro" id="IPR050187">
    <property type="entry name" value="Lipid_Phosphate_FormReg"/>
</dbReference>
<dbReference type="GO" id="GO:0016301">
    <property type="term" value="F:kinase activity"/>
    <property type="evidence" value="ECO:0007669"/>
    <property type="project" value="UniProtKB-KW"/>
</dbReference>
<evidence type="ECO:0000256" key="2">
    <source>
        <dbReference type="ARBA" id="ARBA00005983"/>
    </source>
</evidence>